<organism evidence="1 2">
    <name type="scientific">Halospeciosus flavus</name>
    <dbReference type="NCBI Taxonomy" id="3032283"/>
    <lineage>
        <taxon>Archaea</taxon>
        <taxon>Methanobacteriati</taxon>
        <taxon>Methanobacteriota</taxon>
        <taxon>Stenosarchaea group</taxon>
        <taxon>Halobacteria</taxon>
        <taxon>Halobacteriales</taxon>
        <taxon>Halobacteriaceae</taxon>
        <taxon>Halospeciosus</taxon>
    </lineage>
</organism>
<proteinExistence type="predicted"/>
<sequence>MAGFDLSSGSGSNQFLFDVKEALNTSDRQKLVKCLAEYKVVPVKNQWRKSEFGQSVGNFERRGPKVGGNNHAFGQKTRQSVLSLLGIDEEEDVEPVREEIKSHPNWGDSC</sequence>
<dbReference type="Proteomes" id="UP001596447">
    <property type="component" value="Unassembled WGS sequence"/>
</dbReference>
<dbReference type="EMBL" id="JBHTAR010000003">
    <property type="protein sequence ID" value="MFC7198261.1"/>
    <property type="molecule type" value="Genomic_DNA"/>
</dbReference>
<dbReference type="AlphaFoldDB" id="A0ABD5YWN6"/>
<comment type="caution">
    <text evidence="1">The sequence shown here is derived from an EMBL/GenBank/DDBJ whole genome shotgun (WGS) entry which is preliminary data.</text>
</comment>
<accession>A0ABD5YWN6</accession>
<protein>
    <submittedName>
        <fullName evidence="1">Uncharacterized protein</fullName>
    </submittedName>
</protein>
<gene>
    <name evidence="1" type="ORF">ACFQJ9_01960</name>
</gene>
<evidence type="ECO:0000313" key="2">
    <source>
        <dbReference type="Proteomes" id="UP001596447"/>
    </source>
</evidence>
<evidence type="ECO:0000313" key="1">
    <source>
        <dbReference type="EMBL" id="MFC7198261.1"/>
    </source>
</evidence>
<name>A0ABD5YWN6_9EURY</name>
<keyword evidence="2" id="KW-1185">Reference proteome</keyword>
<reference evidence="1 2" key="1">
    <citation type="journal article" date="2019" name="Int. J. Syst. Evol. Microbiol.">
        <title>The Global Catalogue of Microorganisms (GCM) 10K type strain sequencing project: providing services to taxonomists for standard genome sequencing and annotation.</title>
        <authorList>
            <consortium name="The Broad Institute Genomics Platform"/>
            <consortium name="The Broad Institute Genome Sequencing Center for Infectious Disease"/>
            <person name="Wu L."/>
            <person name="Ma J."/>
        </authorList>
    </citation>
    <scope>NUCLEOTIDE SEQUENCE [LARGE SCALE GENOMIC DNA]</scope>
    <source>
        <strain evidence="1 2">XZGYJ-43</strain>
    </source>
</reference>
<dbReference type="RefSeq" id="WP_279530205.1">
    <property type="nucleotide sequence ID" value="NZ_CP122313.1"/>
</dbReference>